<comment type="caution">
    <text evidence="2">The sequence shown here is derived from an EMBL/GenBank/DDBJ whole genome shotgun (WGS) entry which is preliminary data.</text>
</comment>
<feature type="region of interest" description="Disordered" evidence="1">
    <location>
        <begin position="1"/>
        <end position="27"/>
    </location>
</feature>
<reference evidence="2 3" key="1">
    <citation type="journal article" date="2014" name="BMC Genomics">
        <title>Comparative genomics of the major fungal agents of human and animal Sporotrichosis: Sporothrix schenckii and Sporothrix brasiliensis.</title>
        <authorList>
            <person name="Teixeira M.M."/>
            <person name="de Almeida L.G."/>
            <person name="Kubitschek-Barreira P."/>
            <person name="Alves F.L."/>
            <person name="Kioshima E.S."/>
            <person name="Abadio A.K."/>
            <person name="Fernandes L."/>
            <person name="Derengowski L.S."/>
            <person name="Ferreira K.S."/>
            <person name="Souza R.C."/>
            <person name="Ruiz J.C."/>
            <person name="de Andrade N.C."/>
            <person name="Paes H.C."/>
            <person name="Nicola A.M."/>
            <person name="Albuquerque P."/>
            <person name="Gerber A.L."/>
            <person name="Martins V.P."/>
            <person name="Peconick L.D."/>
            <person name="Neto A.V."/>
            <person name="Chaucanez C.B."/>
            <person name="Silva P.A."/>
            <person name="Cunha O.L."/>
            <person name="de Oliveira F.F."/>
            <person name="dos Santos T.C."/>
            <person name="Barros A.L."/>
            <person name="Soares M.A."/>
            <person name="de Oliveira L.M."/>
            <person name="Marini M.M."/>
            <person name="Villalobos-Duno H."/>
            <person name="Cunha M.M."/>
            <person name="de Hoog S."/>
            <person name="da Silveira J.F."/>
            <person name="Henrissat B."/>
            <person name="Nino-Vega G.A."/>
            <person name="Cisalpino P.S."/>
            <person name="Mora-Montes H.M."/>
            <person name="Almeida S.R."/>
            <person name="Stajich J.E."/>
            <person name="Lopes-Bezerra L.M."/>
            <person name="Vasconcelos A.T."/>
            <person name="Felipe M.S."/>
        </authorList>
    </citation>
    <scope>NUCLEOTIDE SEQUENCE [LARGE SCALE GENOMIC DNA]</scope>
    <source>
        <strain evidence="2 3">5110</strain>
    </source>
</reference>
<dbReference type="GeneID" id="63681958"/>
<name>A0A0C2EKG5_9PEZI</name>
<gene>
    <name evidence="2" type="ORF">SPBR_08911</name>
</gene>
<dbReference type="EMBL" id="AWTV01000011">
    <property type="protein sequence ID" value="KIH86579.1"/>
    <property type="molecule type" value="Genomic_DNA"/>
</dbReference>
<protein>
    <submittedName>
        <fullName evidence="2">Uncharacterized protein</fullName>
    </submittedName>
</protein>
<keyword evidence="3" id="KW-1185">Reference proteome</keyword>
<accession>A0A0C2EKG5</accession>
<dbReference type="VEuPathDB" id="FungiDB:SPBR_08911"/>
<dbReference type="RefSeq" id="XP_040614589.1">
    <property type="nucleotide sequence ID" value="XM_040767037.1"/>
</dbReference>
<proteinExistence type="predicted"/>
<evidence type="ECO:0000256" key="1">
    <source>
        <dbReference type="SAM" id="MobiDB-lite"/>
    </source>
</evidence>
<evidence type="ECO:0000313" key="3">
    <source>
        <dbReference type="Proteomes" id="UP000031575"/>
    </source>
</evidence>
<dbReference type="OrthoDB" id="10347533at2759"/>
<dbReference type="AlphaFoldDB" id="A0A0C2EKG5"/>
<organism evidence="2 3">
    <name type="scientific">Sporothrix brasiliensis 5110</name>
    <dbReference type="NCBI Taxonomy" id="1398154"/>
    <lineage>
        <taxon>Eukaryota</taxon>
        <taxon>Fungi</taxon>
        <taxon>Dikarya</taxon>
        <taxon>Ascomycota</taxon>
        <taxon>Pezizomycotina</taxon>
        <taxon>Sordariomycetes</taxon>
        <taxon>Sordariomycetidae</taxon>
        <taxon>Ophiostomatales</taxon>
        <taxon>Ophiostomataceae</taxon>
        <taxon>Sporothrix</taxon>
    </lineage>
</organism>
<sequence>MLMPQPSLRRDRMQGGESGHGTGGVAWNEHMVDAPKLIEEATLQLLAWHANLALSNGPDSNVCVRPSC</sequence>
<dbReference type="Proteomes" id="UP000031575">
    <property type="component" value="Unassembled WGS sequence"/>
</dbReference>
<dbReference type="HOGENOM" id="CLU_2795618_0_0_1"/>
<evidence type="ECO:0000313" key="2">
    <source>
        <dbReference type="EMBL" id="KIH86579.1"/>
    </source>
</evidence>